<protein>
    <recommendedName>
        <fullName evidence="2">UspA domain-containing protein</fullName>
    </recommendedName>
</protein>
<dbReference type="Proteomes" id="UP000603453">
    <property type="component" value="Unassembled WGS sequence"/>
</dbReference>
<evidence type="ECO:0000313" key="4">
    <source>
        <dbReference type="Proteomes" id="UP000603453"/>
    </source>
</evidence>
<proteinExistence type="predicted"/>
<sequence length="381" mass="43154">MSDNNPPPDKDEGAEDFYFPLTTEEPVRRPWLRTELKDLNDDLADDLDQLSIEDDDDTTDTSDDDDEEDDSSKNKIKQFVEEEEREAESLVDCLAQEMAEYEARLSGEAEEYEQRVANAESEDELLADDPELLRRTESNRYIPFEEDIKPVQRPEDHLVDSSMDKDLLVFSDQVSTIEDVNRVVTIQYYGAGKSGVMPKNYRNKRSPKIYLVACDFSKESLYAMEWTMGAMMRDGDQLHVATVANREDNPEGVKASGLDQEGELHALSKALLAEAKKKMGQMMLFNIKLVTHAMVGRIKDVLRALTRETDYTLLVCGSRGRGSVRTLLMGSVSTYLVHKSPVPVAVIRRQKKKKRARHELVAAHPLSEGLKTGHLHVDELS</sequence>
<dbReference type="PANTHER" id="PTHR46100">
    <property type="entry name" value="IMP2'P"/>
    <property type="match status" value="1"/>
</dbReference>
<dbReference type="Gene3D" id="3.40.50.620">
    <property type="entry name" value="HUPs"/>
    <property type="match status" value="1"/>
</dbReference>
<evidence type="ECO:0000259" key="2">
    <source>
        <dbReference type="Pfam" id="PF00582"/>
    </source>
</evidence>
<comment type="caution">
    <text evidence="3">The sequence shown here is derived from an EMBL/GenBank/DDBJ whole genome shotgun (WGS) entry which is preliminary data.</text>
</comment>
<dbReference type="SUPFAM" id="SSF52402">
    <property type="entry name" value="Adenine nucleotide alpha hydrolases-like"/>
    <property type="match status" value="1"/>
</dbReference>
<dbReference type="OrthoDB" id="331544at2759"/>
<dbReference type="EMBL" id="JAEPRD010000047">
    <property type="protein sequence ID" value="KAG2204029.1"/>
    <property type="molecule type" value="Genomic_DNA"/>
</dbReference>
<gene>
    <name evidence="3" type="ORF">INT47_007023</name>
</gene>
<feature type="domain" description="UspA" evidence="2">
    <location>
        <begin position="211"/>
        <end position="348"/>
    </location>
</feature>
<evidence type="ECO:0000256" key="1">
    <source>
        <dbReference type="SAM" id="MobiDB-lite"/>
    </source>
</evidence>
<accession>A0A8H7R3V5</accession>
<feature type="region of interest" description="Disordered" evidence="1">
    <location>
        <begin position="1"/>
        <end position="30"/>
    </location>
</feature>
<dbReference type="PANTHER" id="PTHR46100:SF4">
    <property type="entry name" value="USPA DOMAIN-CONTAINING PROTEIN"/>
    <property type="match status" value="1"/>
</dbReference>
<feature type="region of interest" description="Disordered" evidence="1">
    <location>
        <begin position="42"/>
        <end position="87"/>
    </location>
</feature>
<dbReference type="Pfam" id="PF00582">
    <property type="entry name" value="Usp"/>
    <property type="match status" value="1"/>
</dbReference>
<organism evidence="3 4">
    <name type="scientific">Mucor saturninus</name>
    <dbReference type="NCBI Taxonomy" id="64648"/>
    <lineage>
        <taxon>Eukaryota</taxon>
        <taxon>Fungi</taxon>
        <taxon>Fungi incertae sedis</taxon>
        <taxon>Mucoromycota</taxon>
        <taxon>Mucoromycotina</taxon>
        <taxon>Mucoromycetes</taxon>
        <taxon>Mucorales</taxon>
        <taxon>Mucorineae</taxon>
        <taxon>Mucoraceae</taxon>
        <taxon>Mucor</taxon>
    </lineage>
</organism>
<dbReference type="InterPro" id="IPR006015">
    <property type="entry name" value="Universal_stress_UspA"/>
</dbReference>
<dbReference type="InterPro" id="IPR014729">
    <property type="entry name" value="Rossmann-like_a/b/a_fold"/>
</dbReference>
<name>A0A8H7R3V5_9FUNG</name>
<dbReference type="AlphaFoldDB" id="A0A8H7R3V5"/>
<feature type="compositionally biased region" description="Acidic residues" evidence="1">
    <location>
        <begin position="42"/>
        <end position="70"/>
    </location>
</feature>
<reference evidence="3" key="1">
    <citation type="submission" date="2020-12" db="EMBL/GenBank/DDBJ databases">
        <title>Metabolic potential, ecology and presence of endohyphal bacteria is reflected in genomic diversity of Mucoromycotina.</title>
        <authorList>
            <person name="Muszewska A."/>
            <person name="Okrasinska A."/>
            <person name="Steczkiewicz K."/>
            <person name="Drgas O."/>
            <person name="Orlowska M."/>
            <person name="Perlinska-Lenart U."/>
            <person name="Aleksandrzak-Piekarczyk T."/>
            <person name="Szatraj K."/>
            <person name="Zielenkiewicz U."/>
            <person name="Pilsyk S."/>
            <person name="Malc E."/>
            <person name="Mieczkowski P."/>
            <person name="Kruszewska J.S."/>
            <person name="Biernat P."/>
            <person name="Pawlowska J."/>
        </authorList>
    </citation>
    <scope>NUCLEOTIDE SEQUENCE</scope>
    <source>
        <strain evidence="3">WA0000017839</strain>
    </source>
</reference>
<dbReference type="PRINTS" id="PR01438">
    <property type="entry name" value="UNVRSLSTRESS"/>
</dbReference>
<dbReference type="InterPro" id="IPR006016">
    <property type="entry name" value="UspA"/>
</dbReference>
<dbReference type="CDD" id="cd23659">
    <property type="entry name" value="USP_At3g01520-like"/>
    <property type="match status" value="1"/>
</dbReference>
<evidence type="ECO:0000313" key="3">
    <source>
        <dbReference type="EMBL" id="KAG2204029.1"/>
    </source>
</evidence>
<keyword evidence="4" id="KW-1185">Reference proteome</keyword>